<organism evidence="7">
    <name type="scientific">uncultured Sulfurovum sp</name>
    <dbReference type="NCBI Taxonomy" id="269237"/>
    <lineage>
        <taxon>Bacteria</taxon>
        <taxon>Pseudomonadati</taxon>
        <taxon>Campylobacterota</taxon>
        <taxon>Epsilonproteobacteria</taxon>
        <taxon>Campylobacterales</taxon>
        <taxon>Sulfurovaceae</taxon>
        <taxon>Sulfurovum</taxon>
        <taxon>environmental samples</taxon>
    </lineage>
</organism>
<sequence length="678" mass="76895">MIQNNNKDERGLSMQVKSVCGYCGVGCGIQFNAQQLIGDISYPINEGSLCSKGVSELVSIQTETRLLRPVMRNYISETYTVSSWKESIDKIAKALRQAPKEKIGFYLSGQLLTEDYYVANKLGKGFIGTNNVDSNSRTCMASAVTAHSKAFGIDYVPVRMHDVQHADLLILVGANTAEAHVVFHNQIIKAKKRGLKVIVIDPRFTDTAKIADLHLPLKVGSDIDFFNLLASYIIDEDLVDHAFIESSVNNFKLLKNKFKRIPKTKMLKRTGLSKAQFQAFWELFKSQENIISAWTMGLNQSTQGVDKNLSLINIHLLTGKIFKKGNGPFSLTGQPNAMGGREVGGLSTMLAVHYGFDKKSIKKVSKFWQTDKINPNIGLTATEMMRANLDVLIICHTDPVYHLPNRHQTEALIQKIPLVVEINAYDNSETSDFAHIKLPAAPWGEKEGTQTNMDRAITKQMKLTRTSIDCKPDWEIFQLIARALGYKKAFNFQNPQEIFEEFQAMCRLNPHLDIYNANYKTLNQSPFVWGEAIRKERKFFTKNQKANLHFVENRLISEKTSLEYPFILLTGRTRDQWHSGTKTNLPKTLLHHKKLNFCEIHPNDAKRLELRTGDAIKVMSKQGEIISEVLITESIREKTLFIPLSHRKINYLTNSLLDSESMEPDYNHTPVRIEKVKP</sequence>
<dbReference type="Gene3D" id="3.40.50.740">
    <property type="match status" value="1"/>
</dbReference>
<dbReference type="Pfam" id="PF00384">
    <property type="entry name" value="Molybdopterin"/>
    <property type="match status" value="1"/>
</dbReference>
<dbReference type="Gene3D" id="2.20.25.90">
    <property type="entry name" value="ADC-like domains"/>
    <property type="match status" value="1"/>
</dbReference>
<feature type="domain" description="4Fe-4S Mo/W bis-MGD-type" evidence="6">
    <location>
        <begin position="13"/>
        <end position="60"/>
    </location>
</feature>
<dbReference type="InterPro" id="IPR006657">
    <property type="entry name" value="MoPterin_dinucl-bd_dom"/>
</dbReference>
<dbReference type="InterPro" id="IPR006963">
    <property type="entry name" value="Mopterin_OxRdtase_4Fe-4S_dom"/>
</dbReference>
<keyword evidence="5" id="KW-0411">Iron-sulfur</keyword>
<dbReference type="GO" id="GO:0016491">
    <property type="term" value="F:oxidoreductase activity"/>
    <property type="evidence" value="ECO:0007669"/>
    <property type="project" value="UniProtKB-KW"/>
</dbReference>
<keyword evidence="3 7" id="KW-0560">Oxidoreductase</keyword>
<dbReference type="PANTHER" id="PTHR43105:SF9">
    <property type="entry name" value="NADPH-FE(3+) OXIDOREDUCTASE SUBUNIT ALPHA"/>
    <property type="match status" value="1"/>
</dbReference>
<dbReference type="Pfam" id="PF01568">
    <property type="entry name" value="Molydop_binding"/>
    <property type="match status" value="1"/>
</dbReference>
<dbReference type="InterPro" id="IPR006656">
    <property type="entry name" value="Mopterin_OxRdtase"/>
</dbReference>
<reference evidence="7" key="1">
    <citation type="submission" date="2020-01" db="EMBL/GenBank/DDBJ databases">
        <authorList>
            <person name="Meier V. D."/>
            <person name="Meier V D."/>
        </authorList>
    </citation>
    <scope>NUCLEOTIDE SEQUENCE</scope>
    <source>
        <strain evidence="7">HLG_WM_MAG_06</strain>
    </source>
</reference>
<dbReference type="InterPro" id="IPR050123">
    <property type="entry name" value="Prok_molybdopt-oxidoreductase"/>
</dbReference>
<evidence type="ECO:0000313" key="7">
    <source>
        <dbReference type="EMBL" id="CAA6799576.1"/>
    </source>
</evidence>
<dbReference type="GO" id="GO:0016020">
    <property type="term" value="C:membrane"/>
    <property type="evidence" value="ECO:0007669"/>
    <property type="project" value="TreeGrafter"/>
</dbReference>
<gene>
    <name evidence="7" type="ORF">HELGO_WM11670</name>
</gene>
<keyword evidence="4" id="KW-0408">Iron</keyword>
<dbReference type="GO" id="GO:0045333">
    <property type="term" value="P:cellular respiration"/>
    <property type="evidence" value="ECO:0007669"/>
    <property type="project" value="UniProtKB-ARBA"/>
</dbReference>
<evidence type="ECO:0000256" key="1">
    <source>
        <dbReference type="ARBA" id="ARBA00022485"/>
    </source>
</evidence>
<evidence type="ECO:0000256" key="3">
    <source>
        <dbReference type="ARBA" id="ARBA00023002"/>
    </source>
</evidence>
<evidence type="ECO:0000259" key="6">
    <source>
        <dbReference type="SMART" id="SM00926"/>
    </source>
</evidence>
<name>A0A6S6RV35_9BACT</name>
<dbReference type="GO" id="GO:0046872">
    <property type="term" value="F:metal ion binding"/>
    <property type="evidence" value="ECO:0007669"/>
    <property type="project" value="UniProtKB-KW"/>
</dbReference>
<evidence type="ECO:0000256" key="2">
    <source>
        <dbReference type="ARBA" id="ARBA00022723"/>
    </source>
</evidence>
<dbReference type="PANTHER" id="PTHR43105">
    <property type="entry name" value="RESPIRATORY NITRATE REDUCTASE"/>
    <property type="match status" value="1"/>
</dbReference>
<accession>A0A6S6RV35</accession>
<keyword evidence="2" id="KW-0479">Metal-binding</keyword>
<proteinExistence type="predicted"/>
<dbReference type="GO" id="GO:0043546">
    <property type="term" value="F:molybdopterin cofactor binding"/>
    <property type="evidence" value="ECO:0007669"/>
    <property type="project" value="InterPro"/>
</dbReference>
<protein>
    <submittedName>
        <fullName evidence="7">Assimilatory nitrate reductase large subunit</fullName>
        <ecNumber evidence="7">1.7.99.4</ecNumber>
    </submittedName>
</protein>
<dbReference type="SUPFAM" id="SSF53706">
    <property type="entry name" value="Formate dehydrogenase/DMSO reductase, domains 1-3"/>
    <property type="match status" value="1"/>
</dbReference>
<dbReference type="Gene3D" id="2.40.40.20">
    <property type="match status" value="1"/>
</dbReference>
<dbReference type="InterPro" id="IPR009010">
    <property type="entry name" value="Asp_de-COase-like_dom_sf"/>
</dbReference>
<evidence type="ECO:0000256" key="5">
    <source>
        <dbReference type="ARBA" id="ARBA00023014"/>
    </source>
</evidence>
<evidence type="ECO:0000256" key="4">
    <source>
        <dbReference type="ARBA" id="ARBA00023004"/>
    </source>
</evidence>
<dbReference type="SUPFAM" id="SSF50692">
    <property type="entry name" value="ADC-like"/>
    <property type="match status" value="1"/>
</dbReference>
<dbReference type="EMBL" id="CACVAP010000022">
    <property type="protein sequence ID" value="CAA6799576.1"/>
    <property type="molecule type" value="Genomic_DNA"/>
</dbReference>
<dbReference type="Pfam" id="PF04879">
    <property type="entry name" value="Molybdop_Fe4S4"/>
    <property type="match status" value="1"/>
</dbReference>
<dbReference type="EC" id="1.7.99.4" evidence="7"/>
<keyword evidence="1" id="KW-0004">4Fe-4S</keyword>
<dbReference type="SMART" id="SM00926">
    <property type="entry name" value="Molybdop_Fe4S4"/>
    <property type="match status" value="1"/>
</dbReference>
<dbReference type="Gene3D" id="3.40.228.10">
    <property type="entry name" value="Dimethylsulfoxide Reductase, domain 2"/>
    <property type="match status" value="1"/>
</dbReference>
<dbReference type="GO" id="GO:0051539">
    <property type="term" value="F:4 iron, 4 sulfur cluster binding"/>
    <property type="evidence" value="ECO:0007669"/>
    <property type="project" value="UniProtKB-KW"/>
</dbReference>
<dbReference type="AlphaFoldDB" id="A0A6S6RV35"/>